<evidence type="ECO:0000313" key="4">
    <source>
        <dbReference type="Proteomes" id="UP000007148"/>
    </source>
</evidence>
<dbReference type="EMBL" id="CAFZ01001377">
    <property type="protein sequence ID" value="CCA77216.1"/>
    <property type="molecule type" value="Genomic_DNA"/>
</dbReference>
<keyword evidence="1" id="KW-0472">Membrane</keyword>
<keyword evidence="1" id="KW-1133">Transmembrane helix</keyword>
<protein>
    <recommendedName>
        <fullName evidence="2">Ap4A phosphorylase 1/2 N-terminal domain-containing protein</fullName>
    </recommendedName>
</protein>
<dbReference type="AlphaFoldDB" id="G4U0X3"/>
<dbReference type="PANTHER" id="PTHR38420">
    <property type="entry name" value="AP-4-A PHOSPHORYLASE II"/>
    <property type="match status" value="1"/>
</dbReference>
<dbReference type="Proteomes" id="UP000007148">
    <property type="component" value="Unassembled WGS sequence"/>
</dbReference>
<keyword evidence="4" id="KW-1185">Reference proteome</keyword>
<dbReference type="SUPFAM" id="SSF54197">
    <property type="entry name" value="HIT-like"/>
    <property type="match status" value="1"/>
</dbReference>
<dbReference type="GO" id="GO:0005524">
    <property type="term" value="F:ATP binding"/>
    <property type="evidence" value="ECO:0007669"/>
    <property type="project" value="InterPro"/>
</dbReference>
<evidence type="ECO:0000259" key="2">
    <source>
        <dbReference type="Pfam" id="PF19327"/>
    </source>
</evidence>
<accession>G4U0X3</accession>
<feature type="transmembrane region" description="Helical" evidence="1">
    <location>
        <begin position="137"/>
        <end position="157"/>
    </location>
</feature>
<evidence type="ECO:0000313" key="3">
    <source>
        <dbReference type="EMBL" id="CCA77216.1"/>
    </source>
</evidence>
<name>G4U0X3_SERID</name>
<reference evidence="3 4" key="1">
    <citation type="journal article" date="2011" name="PLoS Pathog.">
        <title>Endophytic Life Strategies Decoded by Genome and Transcriptome Analyses of the Mutualistic Root Symbiont Piriformospora indica.</title>
        <authorList>
            <person name="Zuccaro A."/>
            <person name="Lahrmann U."/>
            <person name="Guldener U."/>
            <person name="Langen G."/>
            <person name="Pfiffi S."/>
            <person name="Biedenkopf D."/>
            <person name="Wong P."/>
            <person name="Samans B."/>
            <person name="Grimm C."/>
            <person name="Basiewicz M."/>
            <person name="Murat C."/>
            <person name="Martin F."/>
            <person name="Kogel K.H."/>
        </authorList>
    </citation>
    <scope>NUCLEOTIDE SEQUENCE [LARGE SCALE GENOMIC DNA]</scope>
    <source>
        <strain evidence="3 4">DSM 11827</strain>
    </source>
</reference>
<dbReference type="eggNOG" id="ENOG502QRAQ">
    <property type="taxonomic scope" value="Eukaryota"/>
</dbReference>
<dbReference type="Pfam" id="PF19327">
    <property type="entry name" value="Ap4A_phos_N"/>
    <property type="match status" value="1"/>
</dbReference>
<dbReference type="InterPro" id="IPR036265">
    <property type="entry name" value="HIT-like_sf"/>
</dbReference>
<evidence type="ECO:0000256" key="1">
    <source>
        <dbReference type="SAM" id="Phobius"/>
    </source>
</evidence>
<dbReference type="InterPro" id="IPR009163">
    <property type="entry name" value="Ap4A_phos1/2"/>
</dbReference>
<dbReference type="InParanoid" id="G4U0X3"/>
<dbReference type="InterPro" id="IPR045759">
    <property type="entry name" value="Ap4A_phos1/2_N"/>
</dbReference>
<sequence length="271" mass="29578">MPAASTSMNDLSRSGVSVLSPSQVVDSLENVVENAKISGDLKSYESFVEDAVDAGINHQIRLCPALAQNHQERASTPNIGPDASKVTAVVQTTTQTDPFLPPFNSLHVGELRDILEEDSSQGYNVLLNKFGLIKGHFLLVTKGASIAVYLYLLLLAAHTRNRPFLAFFNCGILSGASQPHKHIQFFPGHTPIERLAKVAKFENEARPFAFPQLPFAAHIKRLDKNVRSAAADVFVDGSSTEENSEEAREAVDRLSAELAMSFMAILDECTR</sequence>
<organism evidence="3 4">
    <name type="scientific">Serendipita indica (strain DSM 11827)</name>
    <name type="common">Root endophyte fungus</name>
    <name type="synonym">Piriformospora indica</name>
    <dbReference type="NCBI Taxonomy" id="1109443"/>
    <lineage>
        <taxon>Eukaryota</taxon>
        <taxon>Fungi</taxon>
        <taxon>Dikarya</taxon>
        <taxon>Basidiomycota</taxon>
        <taxon>Agaricomycotina</taxon>
        <taxon>Agaricomycetes</taxon>
        <taxon>Sebacinales</taxon>
        <taxon>Serendipitaceae</taxon>
        <taxon>Serendipita</taxon>
    </lineage>
</organism>
<dbReference type="GO" id="GO:0003877">
    <property type="term" value="F:ATP:ADP adenylyltransferase activity"/>
    <property type="evidence" value="ECO:0007669"/>
    <property type="project" value="InterPro"/>
</dbReference>
<dbReference type="InterPro" id="IPR043171">
    <property type="entry name" value="Ap4A_phos1/2-like"/>
</dbReference>
<comment type="caution">
    <text evidence="3">The sequence shown here is derived from an EMBL/GenBank/DDBJ whole genome shotgun (WGS) entry which is preliminary data.</text>
</comment>
<keyword evidence="1" id="KW-0812">Transmembrane</keyword>
<dbReference type="PANTHER" id="PTHR38420:SF1">
    <property type="entry name" value="PUTATIVE (AFU_ORTHOLOGUE AFUA_5G14690)-RELATED"/>
    <property type="match status" value="1"/>
</dbReference>
<gene>
    <name evidence="3" type="ORF">PIIN_11198</name>
</gene>
<dbReference type="OrthoDB" id="3179355at2759"/>
<dbReference type="HOGENOM" id="CLU_049915_1_1_1"/>
<dbReference type="Gene3D" id="3.30.428.70">
    <property type="match status" value="1"/>
</dbReference>
<dbReference type="GO" id="GO:0009117">
    <property type="term" value="P:nucleotide metabolic process"/>
    <property type="evidence" value="ECO:0007669"/>
    <property type="project" value="InterPro"/>
</dbReference>
<dbReference type="STRING" id="1109443.G4U0X3"/>
<feature type="domain" description="Ap4A phosphorylase 1/2 N-terminal" evidence="2">
    <location>
        <begin position="18"/>
        <end position="187"/>
    </location>
</feature>
<proteinExistence type="predicted"/>